<dbReference type="EMBL" id="LR881183">
    <property type="protein sequence ID" value="CAD5243677.1"/>
    <property type="molecule type" value="Genomic_DNA"/>
</dbReference>
<keyword evidence="3" id="KW-1185">Reference proteome</keyword>
<keyword evidence="1" id="KW-1133">Transmembrane helix</keyword>
<sequence length="136" mass="14611">MRLVSFLTSLIVLLSFALPWLRPPSGEMTFIGILDQVLTTPHGFEGVFWWLNPASTGSILTFVTFFAGMFLVLLGVFFGILGGRLGPGVGLVGMFLFTTVAWYIYGEGFVDIIGEGYLLGLGGFVAGFVLGGGKYL</sequence>
<dbReference type="Proteomes" id="UP000516304">
    <property type="component" value="Chromosome TIRI35C"/>
</dbReference>
<dbReference type="GeneID" id="58918258"/>
<reference evidence="2 3" key="1">
    <citation type="submission" date="2020-09" db="EMBL/GenBank/DDBJ databases">
        <authorList>
            <person name="Courtine D."/>
        </authorList>
    </citation>
    <scope>NUCLEOTIDE SEQUENCE [LARGE SCALE GENOMIC DNA]</scope>
    <source>
        <strain evidence="2 3">IRI35c</strain>
    </source>
</reference>
<dbReference type="KEGG" id="tcq:TIRI35C_0523"/>
<feature type="transmembrane region" description="Helical" evidence="1">
    <location>
        <begin position="59"/>
        <end position="81"/>
    </location>
</feature>
<name>A0A7G2D7Q7_9EURY</name>
<accession>A0A7G2D7Q7</accession>
<keyword evidence="1" id="KW-0472">Membrane</keyword>
<keyword evidence="1" id="KW-0812">Transmembrane</keyword>
<feature type="transmembrane region" description="Helical" evidence="1">
    <location>
        <begin position="88"/>
        <end position="105"/>
    </location>
</feature>
<evidence type="ECO:0000256" key="1">
    <source>
        <dbReference type="SAM" id="Phobius"/>
    </source>
</evidence>
<protein>
    <submittedName>
        <fullName evidence="2">Uncharacterized protein</fullName>
    </submittedName>
</protein>
<dbReference type="RefSeq" id="WP_188201622.1">
    <property type="nucleotide sequence ID" value="NZ_LR881183.1"/>
</dbReference>
<gene>
    <name evidence="2" type="ORF">TIRI35C_0523</name>
</gene>
<evidence type="ECO:0000313" key="3">
    <source>
        <dbReference type="Proteomes" id="UP000516304"/>
    </source>
</evidence>
<proteinExistence type="predicted"/>
<dbReference type="AlphaFoldDB" id="A0A7G2D7Q7"/>
<feature type="transmembrane region" description="Helical" evidence="1">
    <location>
        <begin position="117"/>
        <end position="135"/>
    </location>
</feature>
<organism evidence="2 3">
    <name type="scientific">Thermococcus camini</name>
    <dbReference type="NCBI Taxonomy" id="2016373"/>
    <lineage>
        <taxon>Archaea</taxon>
        <taxon>Methanobacteriati</taxon>
        <taxon>Methanobacteriota</taxon>
        <taxon>Thermococci</taxon>
        <taxon>Thermococcales</taxon>
        <taxon>Thermococcaceae</taxon>
        <taxon>Thermococcus</taxon>
    </lineage>
</organism>
<evidence type="ECO:0000313" key="2">
    <source>
        <dbReference type="EMBL" id="CAD5243677.1"/>
    </source>
</evidence>